<gene>
    <name evidence="9" type="primary">sigB</name>
    <name evidence="9" type="ORF">GOHSU_37_00300</name>
</gene>
<dbReference type="GO" id="GO:0006352">
    <property type="term" value="P:DNA-templated transcription initiation"/>
    <property type="evidence" value="ECO:0007669"/>
    <property type="project" value="InterPro"/>
</dbReference>
<dbReference type="AlphaFoldDB" id="L7LBM5"/>
<sequence length="322" mass="36157">MSTATRTRPAPTAQDLDAQSPSADLVRVYLNGIGRTALLNAEQEVDLAKAIEVGLYARHLLDTTKRMGPARKRDLNILVREGEQARAHLLEANLRLVVSLAKRYTGRGMPLLDLIQEGNLGLIRAMEKFDYAKGFKFSTYATWWIRQAISRGMADQSRTIRLPVHLVEQVNKISRIRRELHQQLGREATDEELASETGIPAAKIADLMDHSRDTVSLDMPVGNDEEAPLGDFIEDSEAVSAETVVISHLLHSDIRTVLATLDDRERQVITLRFGLEDGQPRTLDQIGRSFGLSRERVRQIEREVMGKLREGDRAEKLRAYAS</sequence>
<evidence type="ECO:0000313" key="10">
    <source>
        <dbReference type="Proteomes" id="UP000053405"/>
    </source>
</evidence>
<keyword evidence="3 6" id="KW-0731">Sigma factor</keyword>
<dbReference type="InterPro" id="IPR013325">
    <property type="entry name" value="RNA_pol_sigma_r2"/>
</dbReference>
<dbReference type="Pfam" id="PF00140">
    <property type="entry name" value="Sigma70_r1_2"/>
    <property type="match status" value="1"/>
</dbReference>
<dbReference type="OrthoDB" id="9809557at2"/>
<dbReference type="InterPro" id="IPR007624">
    <property type="entry name" value="RNA_pol_sigma70_r3"/>
</dbReference>
<comment type="caution">
    <text evidence="9">The sequence shown here is derived from an EMBL/GenBank/DDBJ whole genome shotgun (WGS) entry which is preliminary data.</text>
</comment>
<dbReference type="SUPFAM" id="SSF88946">
    <property type="entry name" value="Sigma2 domain of RNA polymerase sigma factors"/>
    <property type="match status" value="1"/>
</dbReference>
<protein>
    <recommendedName>
        <fullName evidence="6">RNA polymerase sigma factor</fullName>
    </recommendedName>
</protein>
<dbReference type="PROSITE" id="PS00715">
    <property type="entry name" value="SIGMA70_1"/>
    <property type="match status" value="1"/>
</dbReference>
<evidence type="ECO:0000259" key="8">
    <source>
        <dbReference type="PROSITE" id="PS00716"/>
    </source>
</evidence>
<feature type="domain" description="RNA polymerase sigma-70" evidence="7">
    <location>
        <begin position="113"/>
        <end position="126"/>
    </location>
</feature>
<keyword evidence="4 6" id="KW-0238">DNA-binding</keyword>
<dbReference type="FunFam" id="1.10.601.10:FF:000001">
    <property type="entry name" value="RNA polymerase sigma factor SigA"/>
    <property type="match status" value="1"/>
</dbReference>
<dbReference type="PROSITE" id="PS00716">
    <property type="entry name" value="SIGMA70_2"/>
    <property type="match status" value="1"/>
</dbReference>
<evidence type="ECO:0000256" key="6">
    <source>
        <dbReference type="RuleBase" id="RU362124"/>
    </source>
</evidence>
<dbReference type="InterPro" id="IPR036388">
    <property type="entry name" value="WH-like_DNA-bd_sf"/>
</dbReference>
<evidence type="ECO:0000256" key="2">
    <source>
        <dbReference type="ARBA" id="ARBA00023015"/>
    </source>
</evidence>
<feature type="domain" description="RNA polymerase sigma-70" evidence="8">
    <location>
        <begin position="282"/>
        <end position="308"/>
    </location>
</feature>
<dbReference type="GO" id="GO:0016987">
    <property type="term" value="F:sigma factor activity"/>
    <property type="evidence" value="ECO:0007669"/>
    <property type="project" value="UniProtKB-KW"/>
</dbReference>
<dbReference type="SUPFAM" id="SSF88659">
    <property type="entry name" value="Sigma3 and sigma4 domains of RNA polymerase sigma factors"/>
    <property type="match status" value="2"/>
</dbReference>
<dbReference type="NCBIfam" id="NF005920">
    <property type="entry name" value="PRK07921.1"/>
    <property type="match status" value="1"/>
</dbReference>
<comment type="similarity">
    <text evidence="1 6">Belongs to the sigma-70 factor family.</text>
</comment>
<dbReference type="InterPro" id="IPR007627">
    <property type="entry name" value="RNA_pol_sigma70_r2"/>
</dbReference>
<dbReference type="Gene3D" id="1.10.601.10">
    <property type="entry name" value="RNA Polymerase Primary Sigma Factor"/>
    <property type="match status" value="2"/>
</dbReference>
<reference evidence="9 10" key="1">
    <citation type="submission" date="2012-12" db="EMBL/GenBank/DDBJ databases">
        <title>Whole genome shotgun sequence of Gordonia hirsuta NBRC 16056.</title>
        <authorList>
            <person name="Isaki-Nakamura S."/>
            <person name="Hosoyama A."/>
            <person name="Tsuchikane K."/>
            <person name="Katsumata H."/>
            <person name="Baba S."/>
            <person name="Yamazaki S."/>
            <person name="Fujita N."/>
        </authorList>
    </citation>
    <scope>NUCLEOTIDE SEQUENCE [LARGE SCALE GENOMIC DNA]</scope>
    <source>
        <strain evidence="9 10">NBRC 16056</strain>
    </source>
</reference>
<dbReference type="PANTHER" id="PTHR30603">
    <property type="entry name" value="RNA POLYMERASE SIGMA FACTOR RPO"/>
    <property type="match status" value="1"/>
</dbReference>
<keyword evidence="5 6" id="KW-0804">Transcription</keyword>
<comment type="function">
    <text evidence="6">Sigma factors are initiation factors that promote the attachment of RNA polymerase to specific initiation sites and are then released.</text>
</comment>
<dbReference type="RefSeq" id="WP_005942267.1">
    <property type="nucleotide sequence ID" value="NZ_ATVK01000019.1"/>
</dbReference>
<dbReference type="Pfam" id="PF04545">
    <property type="entry name" value="Sigma70_r4"/>
    <property type="match status" value="1"/>
</dbReference>
<dbReference type="STRING" id="1121927.GOHSU_37_00300"/>
<dbReference type="GO" id="GO:0003677">
    <property type="term" value="F:DNA binding"/>
    <property type="evidence" value="ECO:0007669"/>
    <property type="project" value="UniProtKB-KW"/>
</dbReference>
<dbReference type="InterPro" id="IPR013324">
    <property type="entry name" value="RNA_pol_sigma_r3/r4-like"/>
</dbReference>
<evidence type="ECO:0000256" key="5">
    <source>
        <dbReference type="ARBA" id="ARBA00023163"/>
    </source>
</evidence>
<evidence type="ECO:0000256" key="3">
    <source>
        <dbReference type="ARBA" id="ARBA00023082"/>
    </source>
</evidence>
<dbReference type="eggNOG" id="COG0568">
    <property type="taxonomic scope" value="Bacteria"/>
</dbReference>
<organism evidence="9 10">
    <name type="scientific">Gordonia hirsuta DSM 44140 = NBRC 16056</name>
    <dbReference type="NCBI Taxonomy" id="1121927"/>
    <lineage>
        <taxon>Bacteria</taxon>
        <taxon>Bacillati</taxon>
        <taxon>Actinomycetota</taxon>
        <taxon>Actinomycetes</taxon>
        <taxon>Mycobacteriales</taxon>
        <taxon>Gordoniaceae</taxon>
        <taxon>Gordonia</taxon>
    </lineage>
</organism>
<dbReference type="InterPro" id="IPR007630">
    <property type="entry name" value="RNA_pol_sigma70_r4"/>
</dbReference>
<dbReference type="InterPro" id="IPR000943">
    <property type="entry name" value="RNA_pol_sigma70"/>
</dbReference>
<dbReference type="PRINTS" id="PR00046">
    <property type="entry name" value="SIGMA70FCT"/>
</dbReference>
<dbReference type="NCBIfam" id="TIGR02937">
    <property type="entry name" value="sigma70-ECF"/>
    <property type="match status" value="1"/>
</dbReference>
<dbReference type="InterPro" id="IPR014284">
    <property type="entry name" value="RNA_pol_sigma-70_dom"/>
</dbReference>
<dbReference type="CDD" id="cd06171">
    <property type="entry name" value="Sigma70_r4"/>
    <property type="match status" value="1"/>
</dbReference>
<dbReference type="Gene3D" id="1.10.10.10">
    <property type="entry name" value="Winged helix-like DNA-binding domain superfamily/Winged helix DNA-binding domain"/>
    <property type="match status" value="2"/>
</dbReference>
<dbReference type="Pfam" id="PF04542">
    <property type="entry name" value="Sigma70_r2"/>
    <property type="match status" value="1"/>
</dbReference>
<dbReference type="Pfam" id="PF04539">
    <property type="entry name" value="Sigma70_r3"/>
    <property type="match status" value="1"/>
</dbReference>
<name>L7LBM5_9ACTN</name>
<dbReference type="InterPro" id="IPR050239">
    <property type="entry name" value="Sigma-70_RNA_pol_init_factors"/>
</dbReference>
<proteinExistence type="inferred from homology"/>
<evidence type="ECO:0000259" key="7">
    <source>
        <dbReference type="PROSITE" id="PS00715"/>
    </source>
</evidence>
<evidence type="ECO:0000256" key="4">
    <source>
        <dbReference type="ARBA" id="ARBA00023125"/>
    </source>
</evidence>
<evidence type="ECO:0000256" key="1">
    <source>
        <dbReference type="ARBA" id="ARBA00007788"/>
    </source>
</evidence>
<accession>L7LBM5</accession>
<dbReference type="EMBL" id="BANT01000037">
    <property type="protein sequence ID" value="GAC58334.1"/>
    <property type="molecule type" value="Genomic_DNA"/>
</dbReference>
<evidence type="ECO:0000313" key="9">
    <source>
        <dbReference type="EMBL" id="GAC58334.1"/>
    </source>
</evidence>
<dbReference type="PANTHER" id="PTHR30603:SF60">
    <property type="entry name" value="RNA POLYMERASE SIGMA FACTOR RPOD"/>
    <property type="match status" value="1"/>
</dbReference>
<dbReference type="InterPro" id="IPR009042">
    <property type="entry name" value="RNA_pol_sigma70_r1_2"/>
</dbReference>
<keyword evidence="2 6" id="KW-0805">Transcription regulation</keyword>
<dbReference type="Proteomes" id="UP000053405">
    <property type="component" value="Unassembled WGS sequence"/>
</dbReference>
<keyword evidence="10" id="KW-1185">Reference proteome</keyword>